<evidence type="ECO:0000256" key="2">
    <source>
        <dbReference type="ARBA" id="ARBA00007193"/>
    </source>
</evidence>
<keyword evidence="9 13" id="KW-0472">Membrane</keyword>
<dbReference type="PANTHER" id="PTHR11690">
    <property type="entry name" value="AMILORIDE-SENSITIVE SODIUM CHANNEL-RELATED"/>
    <property type="match status" value="1"/>
</dbReference>
<keyword evidence="5 12" id="KW-0812">Transmembrane</keyword>
<gene>
    <name evidence="14" type="ORF">ODALV1_LOCUS13506</name>
</gene>
<keyword evidence="7" id="KW-0915">Sodium</keyword>
<comment type="subcellular location">
    <subcellularLocation>
        <location evidence="1">Membrane</location>
        <topology evidence="1">Multi-pass membrane protein</topology>
    </subcellularLocation>
</comment>
<evidence type="ECO:0000256" key="1">
    <source>
        <dbReference type="ARBA" id="ARBA00004141"/>
    </source>
</evidence>
<keyword evidence="8 12" id="KW-0406">Ion transport</keyword>
<dbReference type="PRINTS" id="PR01078">
    <property type="entry name" value="AMINACHANNEL"/>
</dbReference>
<evidence type="ECO:0000256" key="3">
    <source>
        <dbReference type="ARBA" id="ARBA00022448"/>
    </source>
</evidence>
<dbReference type="Pfam" id="PF00858">
    <property type="entry name" value="ASC"/>
    <property type="match status" value="2"/>
</dbReference>
<evidence type="ECO:0000256" key="13">
    <source>
        <dbReference type="SAM" id="Phobius"/>
    </source>
</evidence>
<evidence type="ECO:0000256" key="10">
    <source>
        <dbReference type="ARBA" id="ARBA00023201"/>
    </source>
</evidence>
<dbReference type="Gene3D" id="2.60.470.10">
    <property type="entry name" value="Acid-sensing ion channels like domains"/>
    <property type="match status" value="1"/>
</dbReference>
<sequence>MARISESTIFERRFLPNGPKPSIKSNFITSSSISDETQYPLNYPYNIYNLAWDTDRLEKSVGVEKDNGCSCGKVCWWYPDQDSVPAEYLESSSMHGLKYVSQPKRHLIERIFWFGAFLASLISASIMIMEIWNRYYENPVIVTFNPTELDLETIPFPAVTICNMNPFKRSRVNEFQTQYREGLTAPERKQALEALRVINGLCSSQQSFLKSLKFAPKRGDVLISEAKEVASPEMEKNLTQFLLHNTQPCSELIRFCVWEQQQIPCEKLFKPILTDYGKCCTFNMLPQELMEHNVTSTLINTEGKNKNPAWNKSEVDEWRKWDFGEGYLLKPESKYPYRQRRAGMIDGLSLLIDSDIENSFCPSSDSEGLKVLFHVPLDTPRVADLGSIIGVDQEVFVEVNPDLTIADEEITSYSHEKRKCYFGNASTNVCSSAPNAPDSLCIKENERRYLGRLNRLCRHCKYSCNDLSYNSEVTFASLQSKDILWGDGINGTRVDWMSNRISILHIFMGSDTVVPKLRQKLYQTVDLIANTGGLLGLSIGFSVLSAVEIIYFATMRICCRRIRKSTNYGPGPSTTQSENLNNNNVKNYNNLLCHYRKSYPNAFNRLPSNNGNLMHGQQHV</sequence>
<evidence type="ECO:0000256" key="12">
    <source>
        <dbReference type="RuleBase" id="RU000679"/>
    </source>
</evidence>
<evidence type="ECO:0000256" key="5">
    <source>
        <dbReference type="ARBA" id="ARBA00022692"/>
    </source>
</evidence>
<dbReference type="Proteomes" id="UP001642540">
    <property type="component" value="Unassembled WGS sequence"/>
</dbReference>
<evidence type="ECO:0000313" key="14">
    <source>
        <dbReference type="EMBL" id="CAL8109589.1"/>
    </source>
</evidence>
<accession>A0ABP1QP02</accession>
<evidence type="ECO:0008006" key="16">
    <source>
        <dbReference type="Google" id="ProtNLM"/>
    </source>
</evidence>
<keyword evidence="6 13" id="KW-1133">Transmembrane helix</keyword>
<feature type="transmembrane region" description="Helical" evidence="13">
    <location>
        <begin position="111"/>
        <end position="132"/>
    </location>
</feature>
<keyword evidence="11 12" id="KW-0407">Ion channel</keyword>
<dbReference type="PANTHER" id="PTHR11690:SF243">
    <property type="entry name" value="PICKPOCKET 12-RELATED"/>
    <property type="match status" value="1"/>
</dbReference>
<keyword evidence="4 12" id="KW-0894">Sodium channel</keyword>
<name>A0ABP1QP02_9HEXA</name>
<dbReference type="InterPro" id="IPR001873">
    <property type="entry name" value="ENaC"/>
</dbReference>
<evidence type="ECO:0000256" key="9">
    <source>
        <dbReference type="ARBA" id="ARBA00023136"/>
    </source>
</evidence>
<evidence type="ECO:0000256" key="7">
    <source>
        <dbReference type="ARBA" id="ARBA00023053"/>
    </source>
</evidence>
<evidence type="ECO:0000256" key="8">
    <source>
        <dbReference type="ARBA" id="ARBA00023065"/>
    </source>
</evidence>
<dbReference type="EMBL" id="CAXLJM020000041">
    <property type="protein sequence ID" value="CAL8109589.1"/>
    <property type="molecule type" value="Genomic_DNA"/>
</dbReference>
<keyword evidence="3 12" id="KW-0813">Transport</keyword>
<evidence type="ECO:0000256" key="4">
    <source>
        <dbReference type="ARBA" id="ARBA00022461"/>
    </source>
</evidence>
<protein>
    <recommendedName>
        <fullName evidence="16">Sodium channel protein Nach</fullName>
    </recommendedName>
</protein>
<dbReference type="Gene3D" id="1.10.287.770">
    <property type="entry name" value="YojJ-like"/>
    <property type="match status" value="1"/>
</dbReference>
<proteinExistence type="inferred from homology"/>
<reference evidence="14 15" key="1">
    <citation type="submission" date="2024-08" db="EMBL/GenBank/DDBJ databases">
        <authorList>
            <person name="Cucini C."/>
            <person name="Frati F."/>
        </authorList>
    </citation>
    <scope>NUCLEOTIDE SEQUENCE [LARGE SCALE GENOMIC DNA]</scope>
</reference>
<organism evidence="14 15">
    <name type="scientific">Orchesella dallaii</name>
    <dbReference type="NCBI Taxonomy" id="48710"/>
    <lineage>
        <taxon>Eukaryota</taxon>
        <taxon>Metazoa</taxon>
        <taxon>Ecdysozoa</taxon>
        <taxon>Arthropoda</taxon>
        <taxon>Hexapoda</taxon>
        <taxon>Collembola</taxon>
        <taxon>Entomobryomorpha</taxon>
        <taxon>Entomobryoidea</taxon>
        <taxon>Orchesellidae</taxon>
        <taxon>Orchesellinae</taxon>
        <taxon>Orchesella</taxon>
    </lineage>
</organism>
<feature type="transmembrane region" description="Helical" evidence="13">
    <location>
        <begin position="533"/>
        <end position="554"/>
    </location>
</feature>
<evidence type="ECO:0000256" key="11">
    <source>
        <dbReference type="ARBA" id="ARBA00023303"/>
    </source>
</evidence>
<evidence type="ECO:0000256" key="6">
    <source>
        <dbReference type="ARBA" id="ARBA00022989"/>
    </source>
</evidence>
<keyword evidence="10 12" id="KW-0739">Sodium transport</keyword>
<keyword evidence="15" id="KW-1185">Reference proteome</keyword>
<comment type="similarity">
    <text evidence="2 12">Belongs to the amiloride-sensitive sodium channel (TC 1.A.6) family.</text>
</comment>
<evidence type="ECO:0000313" key="15">
    <source>
        <dbReference type="Proteomes" id="UP001642540"/>
    </source>
</evidence>
<comment type="caution">
    <text evidence="14">The sequence shown here is derived from an EMBL/GenBank/DDBJ whole genome shotgun (WGS) entry which is preliminary data.</text>
</comment>